<accession>W8VRQ4</accession>
<evidence type="ECO:0000259" key="1">
    <source>
        <dbReference type="Pfam" id="PF18935"/>
    </source>
</evidence>
<organism evidence="2 3">
    <name type="scientific">Nonlabens marinus S1-08</name>
    <dbReference type="NCBI Taxonomy" id="1454201"/>
    <lineage>
        <taxon>Bacteria</taxon>
        <taxon>Pseudomonadati</taxon>
        <taxon>Bacteroidota</taxon>
        <taxon>Flavobacteriia</taxon>
        <taxon>Flavobacteriales</taxon>
        <taxon>Flavobacteriaceae</taxon>
        <taxon>Nonlabens</taxon>
    </lineage>
</organism>
<dbReference type="KEGG" id="nmf:NMS_2410"/>
<name>W8VRQ4_9FLAO</name>
<dbReference type="InterPro" id="IPR043738">
    <property type="entry name" value="DUF5683"/>
</dbReference>
<proteinExistence type="predicted"/>
<dbReference type="HOGENOM" id="CLU_060256_0_0_10"/>
<protein>
    <recommendedName>
        <fullName evidence="1">DUF5683 domain-containing protein</fullName>
    </recommendedName>
</protein>
<dbReference type="Proteomes" id="UP000031760">
    <property type="component" value="Chromosome"/>
</dbReference>
<dbReference type="AlphaFoldDB" id="W8VRQ4"/>
<reference evidence="2 3" key="1">
    <citation type="journal article" date="2014" name="Proc. Natl. Acad. Sci. U.S.A.">
        <title>Functional characterization of flavobacteria rhodopsins reveals a unique class of light-driven chloride pump in bacteria.</title>
        <authorList>
            <person name="Yoshizawa S."/>
            <person name="Kumagai Y."/>
            <person name="Kim H."/>
            <person name="Ogura Y."/>
            <person name="Hayashi T."/>
            <person name="Iwasaki W."/>
            <person name="DeLong E.F."/>
            <person name="Kogure K."/>
        </authorList>
    </citation>
    <scope>NUCLEOTIDE SEQUENCE [LARGE SCALE GENOMIC DNA]</scope>
    <source>
        <strain evidence="2 3">S1-08</strain>
    </source>
</reference>
<gene>
    <name evidence="2" type="ORF">NMS_2410</name>
</gene>
<feature type="domain" description="DUF5683" evidence="1">
    <location>
        <begin position="42"/>
        <end position="191"/>
    </location>
</feature>
<sequence>MLLLLVGSLALAQDPTDNIVVDAQTKRLLVAQDSIANLYDANRPSKAAFYSAVIPGLGQAYNGKYWKIPLVYGAIGGSIFAYITNDKEYDRLRTAFQIRLSGGTDDEFSNPDGTPIISNAGLERAQRTSQRNKELSLLITAAFYAIQIIDANVDGHLSQFDVDRDLSFKPYLDYNQSASGTSYGFALSYTF</sequence>
<dbReference type="STRING" id="1454201.NMS_2410"/>
<keyword evidence="3" id="KW-1185">Reference proteome</keyword>
<dbReference type="Pfam" id="PF18935">
    <property type="entry name" value="DUF5683"/>
    <property type="match status" value="1"/>
</dbReference>
<evidence type="ECO:0000313" key="3">
    <source>
        <dbReference type="Proteomes" id="UP000031760"/>
    </source>
</evidence>
<evidence type="ECO:0000313" key="2">
    <source>
        <dbReference type="EMBL" id="BAO56419.1"/>
    </source>
</evidence>
<dbReference type="EMBL" id="AP014548">
    <property type="protein sequence ID" value="BAO56419.1"/>
    <property type="molecule type" value="Genomic_DNA"/>
</dbReference>